<keyword evidence="1" id="KW-0732">Signal</keyword>
<sequence>MKRVALHLSLLVACAFGEYTKGLSGKFPKLEDVRSAVKKAEARSLGDLKAIPEAKSDELLGFGFGKRIIILIYIKIFLFQ</sequence>
<protein>
    <submittedName>
        <fullName evidence="2">Uncharacterized protein</fullName>
    </submittedName>
</protein>
<evidence type="ECO:0000313" key="3">
    <source>
        <dbReference type="Proteomes" id="UP000499080"/>
    </source>
</evidence>
<organism evidence="2 3">
    <name type="scientific">Araneus ventricosus</name>
    <name type="common">Orbweaver spider</name>
    <name type="synonym">Epeira ventricosa</name>
    <dbReference type="NCBI Taxonomy" id="182803"/>
    <lineage>
        <taxon>Eukaryota</taxon>
        <taxon>Metazoa</taxon>
        <taxon>Ecdysozoa</taxon>
        <taxon>Arthropoda</taxon>
        <taxon>Chelicerata</taxon>
        <taxon>Arachnida</taxon>
        <taxon>Araneae</taxon>
        <taxon>Araneomorphae</taxon>
        <taxon>Entelegynae</taxon>
        <taxon>Araneoidea</taxon>
        <taxon>Araneidae</taxon>
        <taxon>Araneus</taxon>
    </lineage>
</organism>
<proteinExistence type="predicted"/>
<gene>
    <name evidence="2" type="ORF">AVEN_18070_1</name>
</gene>
<dbReference type="OrthoDB" id="6436879at2759"/>
<evidence type="ECO:0000313" key="2">
    <source>
        <dbReference type="EMBL" id="GBO11764.1"/>
    </source>
</evidence>
<feature type="chain" id="PRO_5021198469" evidence="1">
    <location>
        <begin position="18"/>
        <end position="80"/>
    </location>
</feature>
<reference evidence="2 3" key="1">
    <citation type="journal article" date="2019" name="Sci. Rep.">
        <title>Orb-weaving spider Araneus ventricosus genome elucidates the spidroin gene catalogue.</title>
        <authorList>
            <person name="Kono N."/>
            <person name="Nakamura H."/>
            <person name="Ohtoshi R."/>
            <person name="Moran D.A.P."/>
            <person name="Shinohara A."/>
            <person name="Yoshida Y."/>
            <person name="Fujiwara M."/>
            <person name="Mori M."/>
            <person name="Tomita M."/>
            <person name="Arakawa K."/>
        </authorList>
    </citation>
    <scope>NUCLEOTIDE SEQUENCE [LARGE SCALE GENOMIC DNA]</scope>
</reference>
<keyword evidence="3" id="KW-1185">Reference proteome</keyword>
<dbReference type="EMBL" id="BGPR01036522">
    <property type="protein sequence ID" value="GBO11764.1"/>
    <property type="molecule type" value="Genomic_DNA"/>
</dbReference>
<evidence type="ECO:0000256" key="1">
    <source>
        <dbReference type="SAM" id="SignalP"/>
    </source>
</evidence>
<dbReference type="Proteomes" id="UP000499080">
    <property type="component" value="Unassembled WGS sequence"/>
</dbReference>
<accession>A0A4Y2UI01</accession>
<feature type="signal peptide" evidence="1">
    <location>
        <begin position="1"/>
        <end position="17"/>
    </location>
</feature>
<name>A0A4Y2UI01_ARAVE</name>
<dbReference type="AlphaFoldDB" id="A0A4Y2UI01"/>
<comment type="caution">
    <text evidence="2">The sequence shown here is derived from an EMBL/GenBank/DDBJ whole genome shotgun (WGS) entry which is preliminary data.</text>
</comment>